<keyword evidence="2" id="KW-1185">Reference proteome</keyword>
<name>A0A8H7T5N7_9HELO</name>
<dbReference type="Proteomes" id="UP000664132">
    <property type="component" value="Unassembled WGS sequence"/>
</dbReference>
<sequence>MEDRTGAIDWDDFVNAMSGEGIGFIARHSGGGSAYTFEPNEKSPWHGQGAIGFHKPHPEHVIDAITVITYGKRMTKWLDGMK</sequence>
<organism evidence="1 2">
    <name type="scientific">Cadophora malorum</name>
    <dbReference type="NCBI Taxonomy" id="108018"/>
    <lineage>
        <taxon>Eukaryota</taxon>
        <taxon>Fungi</taxon>
        <taxon>Dikarya</taxon>
        <taxon>Ascomycota</taxon>
        <taxon>Pezizomycotina</taxon>
        <taxon>Leotiomycetes</taxon>
        <taxon>Helotiales</taxon>
        <taxon>Ploettnerulaceae</taxon>
        <taxon>Cadophora</taxon>
    </lineage>
</organism>
<gene>
    <name evidence="1" type="ORF">IFR04_014022</name>
</gene>
<dbReference type="AlphaFoldDB" id="A0A8H7T5N7"/>
<dbReference type="OrthoDB" id="3559084at2759"/>
<dbReference type="EMBL" id="JAFJYH010000350">
    <property type="protein sequence ID" value="KAG4412838.1"/>
    <property type="molecule type" value="Genomic_DNA"/>
</dbReference>
<protein>
    <submittedName>
        <fullName evidence="1">Uncharacterized protein</fullName>
    </submittedName>
</protein>
<evidence type="ECO:0000313" key="1">
    <source>
        <dbReference type="EMBL" id="KAG4412838.1"/>
    </source>
</evidence>
<reference evidence="1" key="1">
    <citation type="submission" date="2021-02" db="EMBL/GenBank/DDBJ databases">
        <title>Genome sequence Cadophora malorum strain M34.</title>
        <authorList>
            <person name="Stefanovic E."/>
            <person name="Vu D."/>
            <person name="Scully C."/>
            <person name="Dijksterhuis J."/>
            <person name="Roader J."/>
            <person name="Houbraken J."/>
        </authorList>
    </citation>
    <scope>NUCLEOTIDE SEQUENCE</scope>
    <source>
        <strain evidence="1">M34</strain>
    </source>
</reference>
<comment type="caution">
    <text evidence="1">The sequence shown here is derived from an EMBL/GenBank/DDBJ whole genome shotgun (WGS) entry which is preliminary data.</text>
</comment>
<proteinExistence type="predicted"/>
<accession>A0A8H7T5N7</accession>
<evidence type="ECO:0000313" key="2">
    <source>
        <dbReference type="Proteomes" id="UP000664132"/>
    </source>
</evidence>